<comment type="caution">
    <text evidence="7">The sequence shown here is derived from an EMBL/GenBank/DDBJ whole genome shotgun (WGS) entry which is preliminary data.</text>
</comment>
<dbReference type="Proteomes" id="UP000525078">
    <property type="component" value="Unassembled WGS sequence"/>
</dbReference>
<evidence type="ECO:0000256" key="1">
    <source>
        <dbReference type="ARBA" id="ARBA00005234"/>
    </source>
</evidence>
<proteinExistence type="inferred from homology"/>
<evidence type="ECO:0000256" key="4">
    <source>
        <dbReference type="SAM" id="Coils"/>
    </source>
</evidence>
<dbReference type="SUPFAM" id="SSF54001">
    <property type="entry name" value="Cysteine proteinases"/>
    <property type="match status" value="1"/>
</dbReference>
<evidence type="ECO:0000256" key="3">
    <source>
        <dbReference type="ARBA" id="ARBA00022801"/>
    </source>
</evidence>
<evidence type="ECO:0000259" key="6">
    <source>
        <dbReference type="PROSITE" id="PS50600"/>
    </source>
</evidence>
<evidence type="ECO:0000256" key="2">
    <source>
        <dbReference type="ARBA" id="ARBA00022670"/>
    </source>
</evidence>
<dbReference type="Gene3D" id="3.40.395.10">
    <property type="entry name" value="Adenoviral Proteinase, Chain A"/>
    <property type="match status" value="1"/>
</dbReference>
<feature type="domain" description="Ubiquitin-like protease family profile" evidence="6">
    <location>
        <begin position="394"/>
        <end position="670"/>
    </location>
</feature>
<keyword evidence="3" id="KW-0378">Hydrolase</keyword>
<dbReference type="Pfam" id="PF02902">
    <property type="entry name" value="Peptidase_C48"/>
    <property type="match status" value="1"/>
</dbReference>
<dbReference type="Pfam" id="PF03004">
    <property type="entry name" value="Transposase_24"/>
    <property type="match status" value="1"/>
</dbReference>
<dbReference type="PROSITE" id="PS50600">
    <property type="entry name" value="ULP_PROTEASE"/>
    <property type="match status" value="1"/>
</dbReference>
<feature type="coiled-coil region" evidence="4">
    <location>
        <begin position="484"/>
        <end position="511"/>
    </location>
</feature>
<feature type="compositionally biased region" description="Basic and acidic residues" evidence="5">
    <location>
        <begin position="283"/>
        <end position="295"/>
    </location>
</feature>
<comment type="similarity">
    <text evidence="1">Belongs to the peptidase C48 family.</text>
</comment>
<protein>
    <recommendedName>
        <fullName evidence="6">Ubiquitin-like protease family profile domain-containing protein</fullName>
    </recommendedName>
</protein>
<organism evidence="7 8">
    <name type="scientific">Cannabis sativa</name>
    <name type="common">Hemp</name>
    <name type="synonym">Marijuana</name>
    <dbReference type="NCBI Taxonomy" id="3483"/>
    <lineage>
        <taxon>Eukaryota</taxon>
        <taxon>Viridiplantae</taxon>
        <taxon>Streptophyta</taxon>
        <taxon>Embryophyta</taxon>
        <taxon>Tracheophyta</taxon>
        <taxon>Spermatophyta</taxon>
        <taxon>Magnoliopsida</taxon>
        <taxon>eudicotyledons</taxon>
        <taxon>Gunneridae</taxon>
        <taxon>Pentapetalae</taxon>
        <taxon>rosids</taxon>
        <taxon>fabids</taxon>
        <taxon>Rosales</taxon>
        <taxon>Cannabaceae</taxon>
        <taxon>Cannabis</taxon>
    </lineage>
</organism>
<accession>A0A7J6FYI0</accession>
<evidence type="ECO:0000313" key="7">
    <source>
        <dbReference type="EMBL" id="KAF4375823.1"/>
    </source>
</evidence>
<dbReference type="EMBL" id="JAATIP010000089">
    <property type="protein sequence ID" value="KAF4375823.1"/>
    <property type="molecule type" value="Genomic_DNA"/>
</dbReference>
<dbReference type="PANTHER" id="PTHR33018:SF31">
    <property type="entry name" value="TRANSPOSASE, PTTA_EN_SPM, PLANT"/>
    <property type="match status" value="1"/>
</dbReference>
<dbReference type="InterPro" id="IPR003653">
    <property type="entry name" value="Peptidase_C48_C"/>
</dbReference>
<evidence type="ECO:0000313" key="8">
    <source>
        <dbReference type="Proteomes" id="UP000525078"/>
    </source>
</evidence>
<gene>
    <name evidence="7" type="ORF">F8388_014545</name>
</gene>
<keyword evidence="4" id="KW-0175">Coiled coil</keyword>
<dbReference type="InterPro" id="IPR004252">
    <property type="entry name" value="Probable_transposase_24"/>
</dbReference>
<evidence type="ECO:0000256" key="5">
    <source>
        <dbReference type="SAM" id="MobiDB-lite"/>
    </source>
</evidence>
<dbReference type="AlphaFoldDB" id="A0A7J6FYI0"/>
<dbReference type="PANTHER" id="PTHR33018">
    <property type="entry name" value="OS10G0338966 PROTEIN-RELATED"/>
    <property type="match status" value="1"/>
</dbReference>
<feature type="region of interest" description="Disordered" evidence="5">
    <location>
        <begin position="216"/>
        <end position="295"/>
    </location>
</feature>
<dbReference type="GO" id="GO:0006508">
    <property type="term" value="P:proteolysis"/>
    <property type="evidence" value="ECO:0007669"/>
    <property type="project" value="UniProtKB-KW"/>
</dbReference>
<keyword evidence="2" id="KW-0645">Protease</keyword>
<sequence>MILFSRISSSALSLNAKPLRFSSAASPLQTTPLVVSVFLPSKPLMVKTSREAVIGGGENKLHKKNPVAHDGKNRRALGDIGNMVPAARGGVEGKPNRPMTRVAEKNKKQMVVPDDGRRIEALEANKINKIVNVRPKPIEVINLSSNIEKVKKKPEKPLNNMEKEVEVGGGALRKKAPTLTSVLIARSKVFQLVRCFKEFQKGYKESVHTNSFTVMSNKKSRDLPLSRTRSFGPKKTHNNDSTSTKSPPPVPCSPNEDSTTPSDDEIQELLESKKNTRGPTRGDGVRRSSKNDTSKKIISYRKGELRVYGPNATIFGNTVGVKVRHHAPLQYSGWAKIPPEDKKAVYARIMKKSAAGSKNRAKVSFMHSGGTKSFIQYLHEEKSKQSIGDEVQQQTMKCGEIEMFRKTHYTIENGWINEIAKEKYNEMVELRRDKLIQFEDGLLLVVDEAAIYRQVLGEGKYGWLRGLGPTPGKKISVELSSKHKEIEEERLDKLEKIIEDLRKDQDNNVARIVQENMKIFYESQQGRLLEERSSEILHEKLVKANRAQYFRFFHPILALDSCQVQNAMTMADRMEGTEAGQFWLLSVNTGDHWMLAIIDVLRETCYWLDSIGLPPPSKIKSLMAMTFDYYNASNNRQPKKSGITWKSIKCPQQISDFECGYYLMKYMREFCMNSRPINWLTTQWNGKKTYTKQEIDEIRLEWADQFLEEITEDGVLKLKLQTPNRATIEPTNRIELGWAPSDIVDPLIEPTLFQNLRVISLSRPSNSNHSPPAKGLSHPSHVADLIIQIVIAENVIFKSLPLLSPTALTLVGDCVSDIVDSWVTFNEPHIFCMLTIGLDYPDMVEVATSALPMGEDQHAMN</sequence>
<dbReference type="InterPro" id="IPR038765">
    <property type="entry name" value="Papain-like_cys_pep_sf"/>
</dbReference>
<reference evidence="7 8" key="1">
    <citation type="journal article" date="2020" name="bioRxiv">
        <title>Sequence and annotation of 42 cannabis genomes reveals extensive copy number variation in cannabinoid synthesis and pathogen resistance genes.</title>
        <authorList>
            <person name="Mckernan K.J."/>
            <person name="Helbert Y."/>
            <person name="Kane L.T."/>
            <person name="Ebling H."/>
            <person name="Zhang L."/>
            <person name="Liu B."/>
            <person name="Eaton Z."/>
            <person name="Mclaughlin S."/>
            <person name="Kingan S."/>
            <person name="Baybayan P."/>
            <person name="Concepcion G."/>
            <person name="Jordan M."/>
            <person name="Riva A."/>
            <person name="Barbazuk W."/>
            <person name="Harkins T."/>
        </authorList>
    </citation>
    <scope>NUCLEOTIDE SEQUENCE [LARGE SCALE GENOMIC DNA]</scope>
    <source>
        <strain evidence="8">cv. Jamaican Lion 4</strain>
        <tissue evidence="7">Leaf</tissue>
    </source>
</reference>
<dbReference type="GO" id="GO:0008234">
    <property type="term" value="F:cysteine-type peptidase activity"/>
    <property type="evidence" value="ECO:0007669"/>
    <property type="project" value="InterPro"/>
</dbReference>
<name>A0A7J6FYI0_CANSA</name>